<name>A0A928Q1Q2_9FIRM</name>
<dbReference type="AlphaFoldDB" id="A0A928Q1Q2"/>
<dbReference type="Proteomes" id="UP000754750">
    <property type="component" value="Unassembled WGS sequence"/>
</dbReference>
<dbReference type="RefSeq" id="WP_326839684.1">
    <property type="nucleotide sequence ID" value="NZ_SVNY01000001.1"/>
</dbReference>
<evidence type="ECO:0000313" key="1">
    <source>
        <dbReference type="EMBL" id="MBE6832108.1"/>
    </source>
</evidence>
<evidence type="ECO:0000313" key="2">
    <source>
        <dbReference type="Proteomes" id="UP000754750"/>
    </source>
</evidence>
<organism evidence="1 2">
    <name type="scientific">Faecalispora sporosphaeroides</name>
    <dbReference type="NCBI Taxonomy" id="1549"/>
    <lineage>
        <taxon>Bacteria</taxon>
        <taxon>Bacillati</taxon>
        <taxon>Bacillota</taxon>
        <taxon>Clostridia</taxon>
        <taxon>Eubacteriales</taxon>
        <taxon>Oscillospiraceae</taxon>
        <taxon>Faecalispora</taxon>
    </lineage>
</organism>
<proteinExistence type="predicted"/>
<reference evidence="1" key="1">
    <citation type="submission" date="2019-04" db="EMBL/GenBank/DDBJ databases">
        <title>Evolution of Biomass-Degrading Anaerobic Consortia Revealed by Metagenomics.</title>
        <authorList>
            <person name="Peng X."/>
        </authorList>
    </citation>
    <scope>NUCLEOTIDE SEQUENCE</scope>
    <source>
        <strain evidence="1">SIG551</strain>
    </source>
</reference>
<protein>
    <submittedName>
        <fullName evidence="1">Uncharacterized protein</fullName>
    </submittedName>
</protein>
<dbReference type="EMBL" id="SVNY01000001">
    <property type="protein sequence ID" value="MBE6832108.1"/>
    <property type="molecule type" value="Genomic_DNA"/>
</dbReference>
<gene>
    <name evidence="1" type="ORF">E7512_00740</name>
</gene>
<sequence>MNADHLNDLSYLDQIRRTEGAEKCKSAFLEIFRKDARRASTMLNDDRLMFPSLYILREPILQQRAQRYLNPRNRIALQIANRLKGPKAPGTNALSPKQNAAYPVLKWILQTGSAEEIPEDDYEEILDVAVSVLITVHKDADILPLVVDLIFKRNRDGRYIHDLVWALFRFQDPQILKLIALRLASSEPKDAELAAELLNIDKTDLPAVRGDGKGRQESYLHWLEENLPYLYFTQESFQYTSRPTFCTVDLERKYLQKGTPSYSKESIPSLDDDENKCIAAFRRLSSEEKKALSDYSQKICGKSEPAWKEWLHMPVTEQIKAAKAGWEGDE</sequence>
<accession>A0A928Q1Q2</accession>
<comment type="caution">
    <text evidence="1">The sequence shown here is derived from an EMBL/GenBank/DDBJ whole genome shotgun (WGS) entry which is preliminary data.</text>
</comment>